<evidence type="ECO:0000313" key="1">
    <source>
        <dbReference type="Proteomes" id="UP000887565"/>
    </source>
</evidence>
<dbReference type="AlphaFoldDB" id="A0A915IK47"/>
<dbReference type="Proteomes" id="UP000887565">
    <property type="component" value="Unplaced"/>
</dbReference>
<sequence>ARSRNRELHITWQSKQNIFQRFDKISKTKRTTKTNPCAIIDGNERRPIFKLAAERIAYG</sequence>
<organism evidence="1 2">
    <name type="scientific">Romanomermis culicivorax</name>
    <name type="common">Nematode worm</name>
    <dbReference type="NCBI Taxonomy" id="13658"/>
    <lineage>
        <taxon>Eukaryota</taxon>
        <taxon>Metazoa</taxon>
        <taxon>Ecdysozoa</taxon>
        <taxon>Nematoda</taxon>
        <taxon>Enoplea</taxon>
        <taxon>Dorylaimia</taxon>
        <taxon>Mermithida</taxon>
        <taxon>Mermithoidea</taxon>
        <taxon>Mermithidae</taxon>
        <taxon>Romanomermis</taxon>
    </lineage>
</organism>
<keyword evidence="1" id="KW-1185">Reference proteome</keyword>
<accession>A0A915IK47</accession>
<name>A0A915IK47_ROMCU</name>
<protein>
    <submittedName>
        <fullName evidence="2">Uncharacterized protein</fullName>
    </submittedName>
</protein>
<evidence type="ECO:0000313" key="2">
    <source>
        <dbReference type="WBParaSite" id="nRc.2.0.1.t14401-RA"/>
    </source>
</evidence>
<proteinExistence type="predicted"/>
<reference evidence="2" key="1">
    <citation type="submission" date="2022-11" db="UniProtKB">
        <authorList>
            <consortium name="WormBaseParasite"/>
        </authorList>
    </citation>
    <scope>IDENTIFICATION</scope>
</reference>
<dbReference type="WBParaSite" id="nRc.2.0.1.t14401-RA">
    <property type="protein sequence ID" value="nRc.2.0.1.t14401-RA"/>
    <property type="gene ID" value="nRc.2.0.1.g14401"/>
</dbReference>